<feature type="transmembrane region" description="Helical" evidence="1">
    <location>
        <begin position="347"/>
        <end position="365"/>
    </location>
</feature>
<dbReference type="AlphaFoldDB" id="A0A936F137"/>
<protein>
    <submittedName>
        <fullName evidence="3">CPBP family intramembrane metalloprotease</fullName>
    </submittedName>
</protein>
<feature type="domain" description="CAAX prenyl protease 2/Lysostaphin resistance protein A-like" evidence="2">
    <location>
        <begin position="351"/>
        <end position="437"/>
    </location>
</feature>
<evidence type="ECO:0000313" key="4">
    <source>
        <dbReference type="Proteomes" id="UP000709959"/>
    </source>
</evidence>
<comment type="caution">
    <text evidence="3">The sequence shown here is derived from an EMBL/GenBank/DDBJ whole genome shotgun (WGS) entry which is preliminary data.</text>
</comment>
<keyword evidence="1" id="KW-0472">Membrane</keyword>
<dbReference type="PANTHER" id="PTHR43592">
    <property type="entry name" value="CAAX AMINO TERMINAL PROTEASE"/>
    <property type="match status" value="1"/>
</dbReference>
<dbReference type="Pfam" id="PF02517">
    <property type="entry name" value="Rce1-like"/>
    <property type="match status" value="1"/>
</dbReference>
<keyword evidence="3" id="KW-0482">Metalloprotease</keyword>
<dbReference type="InterPro" id="IPR003675">
    <property type="entry name" value="Rce1/LyrA-like_dom"/>
</dbReference>
<dbReference type="Proteomes" id="UP000709959">
    <property type="component" value="Unassembled WGS sequence"/>
</dbReference>
<feature type="transmembrane region" description="Helical" evidence="1">
    <location>
        <begin position="386"/>
        <end position="409"/>
    </location>
</feature>
<keyword evidence="3" id="KW-0378">Hydrolase</keyword>
<keyword evidence="1" id="KW-1133">Transmembrane helix</keyword>
<proteinExistence type="predicted"/>
<dbReference type="GO" id="GO:0004175">
    <property type="term" value="F:endopeptidase activity"/>
    <property type="evidence" value="ECO:0007669"/>
    <property type="project" value="UniProtKB-ARBA"/>
</dbReference>
<reference evidence="3 4" key="1">
    <citation type="submission" date="2020-10" db="EMBL/GenBank/DDBJ databases">
        <title>Connecting structure to function with the recovery of over 1000 high-quality activated sludge metagenome-assembled genomes encoding full-length rRNA genes using long-read sequencing.</title>
        <authorList>
            <person name="Singleton C.M."/>
            <person name="Petriglieri F."/>
            <person name="Kristensen J.M."/>
            <person name="Kirkegaard R.H."/>
            <person name="Michaelsen T.Y."/>
            <person name="Andersen M.H."/>
            <person name="Karst S.M."/>
            <person name="Dueholm M.S."/>
            <person name="Nielsen P.H."/>
            <person name="Albertsen M."/>
        </authorList>
    </citation>
    <scope>NUCLEOTIDE SEQUENCE [LARGE SCALE GENOMIC DNA]</scope>
    <source>
        <strain evidence="3">OdNE_18-Q3-R46-58_MAXAC.008</strain>
    </source>
</reference>
<keyword evidence="1" id="KW-0812">Transmembrane</keyword>
<dbReference type="PANTHER" id="PTHR43592:SF15">
    <property type="entry name" value="CAAX AMINO TERMINAL PROTEASE FAMILY PROTEIN"/>
    <property type="match status" value="1"/>
</dbReference>
<evidence type="ECO:0000313" key="3">
    <source>
        <dbReference type="EMBL" id="MBK8571846.1"/>
    </source>
</evidence>
<feature type="transmembrane region" description="Helical" evidence="1">
    <location>
        <begin position="181"/>
        <end position="210"/>
    </location>
</feature>
<gene>
    <name evidence="3" type="ORF">IPN91_04185</name>
</gene>
<organism evidence="3 4">
    <name type="scientific">Candidatus Geothrix odensensis</name>
    <dbReference type="NCBI Taxonomy" id="2954440"/>
    <lineage>
        <taxon>Bacteria</taxon>
        <taxon>Pseudomonadati</taxon>
        <taxon>Acidobacteriota</taxon>
        <taxon>Holophagae</taxon>
        <taxon>Holophagales</taxon>
        <taxon>Holophagaceae</taxon>
        <taxon>Geothrix</taxon>
    </lineage>
</organism>
<evidence type="ECO:0000256" key="1">
    <source>
        <dbReference type="SAM" id="Phobius"/>
    </source>
</evidence>
<feature type="transmembrane region" description="Helical" evidence="1">
    <location>
        <begin position="230"/>
        <end position="253"/>
    </location>
</feature>
<feature type="transmembrane region" description="Helical" evidence="1">
    <location>
        <begin position="303"/>
        <end position="327"/>
    </location>
</feature>
<sequence>MTAESRSSWQPDRSWADPLIALLALLALLAAGFTLRAREQGARRPAERASLQARMLEVALAGPRAFTGRSVAAKEWTKAETQLKEPWDRALLTVLRAELGDADQAAPNLGEASAAQLGPAGEPFRRAYLAAYAGGPMPTPGERLELRRRLGDGHAADLLEARLLDREGGGEALRAQARRALFIRLAGLGLLGLGVMALAATGLAVGIYLLTIRDRNPAPALPAWSLSGRATALVLLGWFLAFFLSGSLAALLLQPWPGLRWLALPLGYLLHAGFGIQLLCRAEGLRFGELWQRVAPGRAGRDLAWAGAFLALAVLLVILVALVSSLILKPDQSPQRDLQELLRSLSGWGPTLALFLTVAGLAPFFEELLFRGFLLPVLARKQRLAVALVLSALLFGAIHLQPAGLPVLGTLGLVMGLAMRHTGSLRTPILVHACWNGGLFLLMRAFA</sequence>
<evidence type="ECO:0000259" key="2">
    <source>
        <dbReference type="Pfam" id="PF02517"/>
    </source>
</evidence>
<name>A0A936F137_9BACT</name>
<feature type="transmembrane region" description="Helical" evidence="1">
    <location>
        <begin position="429"/>
        <end position="446"/>
    </location>
</feature>
<dbReference type="GO" id="GO:0080120">
    <property type="term" value="P:CAAX-box protein maturation"/>
    <property type="evidence" value="ECO:0007669"/>
    <property type="project" value="UniProtKB-ARBA"/>
</dbReference>
<dbReference type="EMBL" id="JADKCH010000002">
    <property type="protein sequence ID" value="MBK8571846.1"/>
    <property type="molecule type" value="Genomic_DNA"/>
</dbReference>
<accession>A0A936F137</accession>
<dbReference type="GO" id="GO:0008237">
    <property type="term" value="F:metallopeptidase activity"/>
    <property type="evidence" value="ECO:0007669"/>
    <property type="project" value="UniProtKB-KW"/>
</dbReference>
<keyword evidence="3" id="KW-0645">Protease</keyword>